<feature type="transmembrane region" description="Helical" evidence="8">
    <location>
        <begin position="25"/>
        <end position="43"/>
    </location>
</feature>
<dbReference type="Pfam" id="PF05875">
    <property type="entry name" value="Ceramidase"/>
    <property type="match status" value="1"/>
</dbReference>
<keyword evidence="10" id="KW-1185">Reference proteome</keyword>
<evidence type="ECO:0000256" key="7">
    <source>
        <dbReference type="PIRSR" id="PIRSR608901-2"/>
    </source>
</evidence>
<keyword evidence="2 8" id="KW-0812">Transmembrane</keyword>
<reference evidence="9 10" key="1">
    <citation type="submission" date="2020-02" db="EMBL/GenBank/DDBJ databases">
        <title>complete genome sequence of Rhodobacteraceae bacterium.</title>
        <authorList>
            <person name="Park J."/>
            <person name="Kim Y.-S."/>
            <person name="Kim K.-H."/>
        </authorList>
    </citation>
    <scope>NUCLEOTIDE SEQUENCE [LARGE SCALE GENOMIC DNA]</scope>
    <source>
        <strain evidence="9 10">RR4-56</strain>
    </source>
</reference>
<dbReference type="InterPro" id="IPR008901">
    <property type="entry name" value="ACER"/>
</dbReference>
<evidence type="ECO:0000256" key="1">
    <source>
        <dbReference type="ARBA" id="ARBA00004141"/>
    </source>
</evidence>
<gene>
    <name evidence="9" type="ORF">G5B40_06880</name>
</gene>
<evidence type="ECO:0008006" key="11">
    <source>
        <dbReference type="Google" id="ProtNLM"/>
    </source>
</evidence>
<evidence type="ECO:0000313" key="9">
    <source>
        <dbReference type="EMBL" id="QIE55198.1"/>
    </source>
</evidence>
<name>A0A7L5BWH6_9RHOB</name>
<dbReference type="RefSeq" id="WP_165096715.1">
    <property type="nucleotide sequence ID" value="NZ_CP049056.1"/>
</dbReference>
<dbReference type="GO" id="GO:0016020">
    <property type="term" value="C:membrane"/>
    <property type="evidence" value="ECO:0007669"/>
    <property type="project" value="UniProtKB-SubCell"/>
</dbReference>
<dbReference type="Proteomes" id="UP000503336">
    <property type="component" value="Chromosome"/>
</dbReference>
<keyword evidence="6" id="KW-0106">Calcium</keyword>
<feature type="binding site" evidence="7">
    <location>
        <position position="70"/>
    </location>
    <ligand>
        <name>Zn(2+)</name>
        <dbReference type="ChEBI" id="CHEBI:29105"/>
        <note>catalytic</note>
    </ligand>
</feature>
<keyword evidence="4 8" id="KW-1133">Transmembrane helix</keyword>
<comment type="cofactor">
    <cofactor evidence="7">
        <name>Zn(2+)</name>
        <dbReference type="ChEBI" id="CHEBI:29105"/>
    </cofactor>
</comment>
<feature type="transmembrane region" description="Helical" evidence="8">
    <location>
        <begin position="162"/>
        <end position="180"/>
    </location>
</feature>
<dbReference type="GO" id="GO:0006672">
    <property type="term" value="P:ceramide metabolic process"/>
    <property type="evidence" value="ECO:0007669"/>
    <property type="project" value="InterPro"/>
</dbReference>
<dbReference type="GO" id="GO:0046872">
    <property type="term" value="F:metal ion binding"/>
    <property type="evidence" value="ECO:0007669"/>
    <property type="project" value="UniProtKB-KW"/>
</dbReference>
<comment type="subcellular location">
    <subcellularLocation>
        <location evidence="1">Membrane</location>
        <topology evidence="1">Multi-pass membrane protein</topology>
    </subcellularLocation>
</comment>
<protein>
    <recommendedName>
        <fullName evidence="11">Ceramidase</fullName>
    </recommendedName>
</protein>
<dbReference type="KEGG" id="hdh:G5B40_06880"/>
<feature type="transmembrane region" description="Helical" evidence="8">
    <location>
        <begin position="192"/>
        <end position="212"/>
    </location>
</feature>
<feature type="transmembrane region" description="Helical" evidence="8">
    <location>
        <begin position="107"/>
        <end position="126"/>
    </location>
</feature>
<keyword evidence="7" id="KW-0862">Zinc</keyword>
<evidence type="ECO:0000256" key="4">
    <source>
        <dbReference type="ARBA" id="ARBA00022989"/>
    </source>
</evidence>
<evidence type="ECO:0000256" key="8">
    <source>
        <dbReference type="SAM" id="Phobius"/>
    </source>
</evidence>
<feature type="transmembrane region" description="Helical" evidence="8">
    <location>
        <begin position="50"/>
        <end position="70"/>
    </location>
</feature>
<evidence type="ECO:0000256" key="5">
    <source>
        <dbReference type="ARBA" id="ARBA00023136"/>
    </source>
</evidence>
<evidence type="ECO:0000256" key="2">
    <source>
        <dbReference type="ARBA" id="ARBA00022692"/>
    </source>
</evidence>
<dbReference type="GO" id="GO:0016811">
    <property type="term" value="F:hydrolase activity, acting on carbon-nitrogen (but not peptide) bonds, in linear amides"/>
    <property type="evidence" value="ECO:0007669"/>
    <property type="project" value="InterPro"/>
</dbReference>
<feature type="transmembrane region" description="Helical" evidence="8">
    <location>
        <begin position="76"/>
        <end position="95"/>
    </location>
</feature>
<sequence>MDWAAKVDIYCERLDPSFWAEPLNALSNLAFLVAAFIAFRAARRAGRLELLTLVMILLAVAVGVGSFLFHTFATRWAGVADTMPILLFILFYLYLAARRYLRLPVMAALVVPVAFVPFAALFTNLWRGALPSLNGSEGYLPVVVALLLFGAILHFRGHPAAPALIQAAAVFALSLTFRSLDQSVCGAIPIGVHFLWHCLNGLLLALVMLAFIRHGAPRPARLAPRSDGG</sequence>
<feature type="binding site" evidence="7">
    <location>
        <position position="193"/>
    </location>
    <ligand>
        <name>Zn(2+)</name>
        <dbReference type="ChEBI" id="CHEBI:29105"/>
        <note>catalytic</note>
    </ligand>
</feature>
<evidence type="ECO:0000256" key="3">
    <source>
        <dbReference type="ARBA" id="ARBA00022801"/>
    </source>
</evidence>
<organism evidence="9 10">
    <name type="scientific">Pikeienuella piscinae</name>
    <dbReference type="NCBI Taxonomy" id="2748098"/>
    <lineage>
        <taxon>Bacteria</taxon>
        <taxon>Pseudomonadati</taxon>
        <taxon>Pseudomonadota</taxon>
        <taxon>Alphaproteobacteria</taxon>
        <taxon>Rhodobacterales</taxon>
        <taxon>Paracoccaceae</taxon>
        <taxon>Pikeienuella</taxon>
    </lineage>
</organism>
<proteinExistence type="predicted"/>
<feature type="binding site" evidence="6">
    <location>
        <position position="21"/>
    </location>
    <ligand>
        <name>Ca(2+)</name>
        <dbReference type="ChEBI" id="CHEBI:29108"/>
    </ligand>
</feature>
<keyword evidence="5 8" id="KW-0472">Membrane</keyword>
<keyword evidence="3" id="KW-0378">Hydrolase</keyword>
<feature type="transmembrane region" description="Helical" evidence="8">
    <location>
        <begin position="138"/>
        <end position="155"/>
    </location>
</feature>
<feature type="binding site" evidence="7">
    <location>
        <position position="197"/>
    </location>
    <ligand>
        <name>Zn(2+)</name>
        <dbReference type="ChEBI" id="CHEBI:29105"/>
        <note>catalytic</note>
    </ligand>
</feature>
<dbReference type="AlphaFoldDB" id="A0A7L5BWH6"/>
<dbReference type="EMBL" id="CP049056">
    <property type="protein sequence ID" value="QIE55198.1"/>
    <property type="molecule type" value="Genomic_DNA"/>
</dbReference>
<keyword evidence="6" id="KW-0479">Metal-binding</keyword>
<evidence type="ECO:0000313" key="10">
    <source>
        <dbReference type="Proteomes" id="UP000503336"/>
    </source>
</evidence>
<accession>A0A7L5BWH6</accession>
<evidence type="ECO:0000256" key="6">
    <source>
        <dbReference type="PIRSR" id="PIRSR608901-1"/>
    </source>
</evidence>